<evidence type="ECO:0000256" key="2">
    <source>
        <dbReference type="SAM" id="Phobius"/>
    </source>
</evidence>
<proteinExistence type="predicted"/>
<keyword evidence="2" id="KW-0472">Membrane</keyword>
<name>A0A6A4V5A3_AMPAM</name>
<keyword evidence="2" id="KW-0812">Transmembrane</keyword>
<feature type="compositionally biased region" description="Basic and acidic residues" evidence="1">
    <location>
        <begin position="575"/>
        <end position="589"/>
    </location>
</feature>
<feature type="compositionally biased region" description="Basic and acidic residues" evidence="1">
    <location>
        <begin position="598"/>
        <end position="630"/>
    </location>
</feature>
<feature type="transmembrane region" description="Helical" evidence="2">
    <location>
        <begin position="917"/>
        <end position="939"/>
    </location>
</feature>
<feature type="compositionally biased region" description="Acidic residues" evidence="1">
    <location>
        <begin position="664"/>
        <end position="675"/>
    </location>
</feature>
<gene>
    <name evidence="3" type="ORF">FJT64_013272</name>
</gene>
<accession>A0A6A4V5A3</accession>
<feature type="compositionally biased region" description="Low complexity" evidence="1">
    <location>
        <begin position="357"/>
        <end position="368"/>
    </location>
</feature>
<feature type="region of interest" description="Disordered" evidence="1">
    <location>
        <begin position="1"/>
        <end position="39"/>
    </location>
</feature>
<organism evidence="3 4">
    <name type="scientific">Amphibalanus amphitrite</name>
    <name type="common">Striped barnacle</name>
    <name type="synonym">Balanus amphitrite</name>
    <dbReference type="NCBI Taxonomy" id="1232801"/>
    <lineage>
        <taxon>Eukaryota</taxon>
        <taxon>Metazoa</taxon>
        <taxon>Ecdysozoa</taxon>
        <taxon>Arthropoda</taxon>
        <taxon>Crustacea</taxon>
        <taxon>Multicrustacea</taxon>
        <taxon>Cirripedia</taxon>
        <taxon>Thoracica</taxon>
        <taxon>Thoracicalcarea</taxon>
        <taxon>Balanomorpha</taxon>
        <taxon>Balanoidea</taxon>
        <taxon>Balanidae</taxon>
        <taxon>Amphibalaninae</taxon>
        <taxon>Amphibalanus</taxon>
    </lineage>
</organism>
<keyword evidence="4" id="KW-1185">Reference proteome</keyword>
<dbReference type="Proteomes" id="UP000440578">
    <property type="component" value="Unassembled WGS sequence"/>
</dbReference>
<feature type="region of interest" description="Disordered" evidence="1">
    <location>
        <begin position="357"/>
        <end position="382"/>
    </location>
</feature>
<dbReference type="OrthoDB" id="6405758at2759"/>
<evidence type="ECO:0000313" key="4">
    <source>
        <dbReference type="Proteomes" id="UP000440578"/>
    </source>
</evidence>
<feature type="compositionally biased region" description="Basic and acidic residues" evidence="1">
    <location>
        <begin position="676"/>
        <end position="689"/>
    </location>
</feature>
<feature type="region of interest" description="Disordered" evidence="1">
    <location>
        <begin position="82"/>
        <end position="126"/>
    </location>
</feature>
<feature type="region of interest" description="Disordered" evidence="1">
    <location>
        <begin position="509"/>
        <end position="789"/>
    </location>
</feature>
<feature type="compositionally biased region" description="Basic residues" evidence="1">
    <location>
        <begin position="536"/>
        <end position="552"/>
    </location>
</feature>
<feature type="compositionally biased region" description="Pro residues" evidence="1">
    <location>
        <begin position="108"/>
        <end position="123"/>
    </location>
</feature>
<protein>
    <submittedName>
        <fullName evidence="3">Uncharacterized protein</fullName>
    </submittedName>
</protein>
<feature type="compositionally biased region" description="Basic and acidic residues" evidence="1">
    <location>
        <begin position="637"/>
        <end position="663"/>
    </location>
</feature>
<feature type="transmembrane region" description="Helical" evidence="2">
    <location>
        <begin position="814"/>
        <end position="834"/>
    </location>
</feature>
<evidence type="ECO:0000256" key="1">
    <source>
        <dbReference type="SAM" id="MobiDB-lite"/>
    </source>
</evidence>
<dbReference type="AlphaFoldDB" id="A0A6A4V5A3"/>
<reference evidence="3 4" key="1">
    <citation type="submission" date="2019-07" db="EMBL/GenBank/DDBJ databases">
        <title>Draft genome assembly of a fouling barnacle, Amphibalanus amphitrite (Darwin, 1854): The first reference genome for Thecostraca.</title>
        <authorList>
            <person name="Kim W."/>
        </authorList>
    </citation>
    <scope>NUCLEOTIDE SEQUENCE [LARGE SCALE GENOMIC DNA]</scope>
    <source>
        <strain evidence="3">SNU_AA5</strain>
        <tissue evidence="3">Soma without cirri and trophi</tissue>
    </source>
</reference>
<feature type="transmembrane region" description="Helical" evidence="2">
    <location>
        <begin position="1175"/>
        <end position="1194"/>
    </location>
</feature>
<feature type="compositionally biased region" description="Pro residues" evidence="1">
    <location>
        <begin position="525"/>
        <end position="534"/>
    </location>
</feature>
<feature type="compositionally biased region" description="Polar residues" evidence="1">
    <location>
        <begin position="8"/>
        <end position="18"/>
    </location>
</feature>
<sequence>MSGRRNIFNKNPAGNTRTVFVPRNASQGSSSGGPVPQRYDASLGCFVDAAPAPAAETERPAARAGLTGQQQRGVRYMVKGRAPHVSQVARREAAPTRVLGRSGGGLPALPPRQPPPPPPPPPQQAVETGQLVLRKEGGRLVLTVGGDGDAEEEELVLQVPEGAEGEQLVLQDGAGGEVVLQVPSGDATSHRVVLPGGSGDGLVLRVDGGDGEQPLVIQGGEQHQQLVIQDGSEGQQLVIQDRTEQQHQQLVIQDGGQHQQEMVLDAAGGGGEMVLQIPEGSAGQELILEQEDGQQVVLQVPQGAAGPDGVIRLIQVTGEDGSVQYIASPSDDSGYTVPDSAATVQQFSVNTETAAAPFDAPQPAATATVSEKTPQDGEGAVKATETTELATEMTLEVSQKEGGSMGEATSGTDGGVAVDGTAVCAVCGEQPRDAVLTPLSSAVLRDSRATPLTEALTECLGRSWETRPRQMVCVPCTVLVGQGYTHGPLQTSARDHLCNIWAIRSGEPLPEDVPGAAPADVTPTPTSPRSPVKPRPGNKGRRGRGRHRRGRPRRTEPAAADGPERDGDGGGPVEKTPRQSDGSENRVEDGEAEGVEGEGEKAKGGKKIEDGGEKKGEEERKERDNEKKDDGEEEGEKLDKESNNKKKGKGEKVDNKDGDKNTAGEEEEQEEEEEERPVIKKEPEDDRPVRTMSSGRRSRAPRAWSPDVDLTPRVKTAPDGIGRGKKRTKDLPDIAAKRLKPKATMIHVSKEGKKDATSPAATKKGTSSTSTIDKKEGQKGSKQQTGKQKHPRSLRFFVIILEYVGASRRPGRCFAIYTCLFYIIIILNSSWSVMEQFKQGRVLVEVEGRHWVDAATSSSCFGVLQALQIATLLITMVSGRRKFANMMARLLEVLQEQKRIRQKLGKKQEGGNYPARWVVGAMLFPVPISVFIYFVAVIFDPPSMTVPYFVMFLRNFLVTVFSCCFLLVPLKFFLACHLLGVCLDTYTAALKNMSDAANNQEEETQLMKLMRQQEAQKLTQMMTQRKTQLEMQRMVQRLTSFQSRLSDCLTLLMAAMPSELLVTLLFGVVTMVTLCVLLVSSLLTSLPLQLQAGLWAAGCLTTITVLVPCEATQLLVQRLEKCRDLLMMLERQQMMMLERRQPAIVRDIALMGEAAERDLEVVGDLGLLRLRRSTVLNIVSTIITYVIVILQFWMPE</sequence>
<feature type="transmembrane region" description="Helical" evidence="2">
    <location>
        <begin position="1060"/>
        <end position="1083"/>
    </location>
</feature>
<comment type="caution">
    <text evidence="3">The sequence shown here is derived from an EMBL/GenBank/DDBJ whole genome shotgun (WGS) entry which is preliminary data.</text>
</comment>
<keyword evidence="2" id="KW-1133">Transmembrane helix</keyword>
<feature type="transmembrane region" description="Helical" evidence="2">
    <location>
        <begin position="1095"/>
        <end position="1116"/>
    </location>
</feature>
<dbReference type="EMBL" id="VIIS01002117">
    <property type="protein sequence ID" value="KAF0288359.1"/>
    <property type="molecule type" value="Genomic_DNA"/>
</dbReference>
<evidence type="ECO:0000313" key="3">
    <source>
        <dbReference type="EMBL" id="KAF0288359.1"/>
    </source>
</evidence>
<feature type="compositionally biased region" description="Low complexity" evidence="1">
    <location>
        <begin position="757"/>
        <end position="771"/>
    </location>
</feature>